<dbReference type="InterPro" id="IPR014756">
    <property type="entry name" value="Ig_E-set"/>
</dbReference>
<dbReference type="GeneID" id="106468991"/>
<dbReference type="Gene3D" id="2.60.40.1400">
    <property type="entry name" value="G protein-activated inward rectifier potassium channel 1"/>
    <property type="match status" value="1"/>
</dbReference>
<feature type="transmembrane region" description="Helical" evidence="12">
    <location>
        <begin position="183"/>
        <end position="207"/>
    </location>
</feature>
<evidence type="ECO:0000256" key="8">
    <source>
        <dbReference type="ARBA" id="ARBA00023065"/>
    </source>
</evidence>
<comment type="subcellular location">
    <subcellularLocation>
        <location evidence="1 11">Membrane</location>
        <topology evidence="1 11">Multi-pass membrane protein</topology>
    </subcellularLocation>
</comment>
<evidence type="ECO:0000256" key="11">
    <source>
        <dbReference type="RuleBase" id="RU003822"/>
    </source>
</evidence>
<evidence type="ECO:0000256" key="6">
    <source>
        <dbReference type="ARBA" id="ARBA00022958"/>
    </source>
</evidence>
<gene>
    <name evidence="16" type="primary">LOC106468991</name>
</gene>
<dbReference type="InterPro" id="IPR041647">
    <property type="entry name" value="IRK_C"/>
</dbReference>
<keyword evidence="5 11" id="KW-0851">Voltage-gated channel</keyword>
<dbReference type="PANTHER" id="PTHR11767:SF102">
    <property type="entry name" value="INWARDLY RECTIFYING POTASSIUM CHANNEL 1, ISOFORM F"/>
    <property type="match status" value="1"/>
</dbReference>
<comment type="similarity">
    <text evidence="11">Belongs to the inward rectifier-type potassium channel (TC 1.A.2.1) family.</text>
</comment>
<evidence type="ECO:0000259" key="13">
    <source>
        <dbReference type="Pfam" id="PF01007"/>
    </source>
</evidence>
<keyword evidence="6 11" id="KW-0630">Potassium</keyword>
<keyword evidence="10 11" id="KW-0407">Ion channel</keyword>
<evidence type="ECO:0000313" key="16">
    <source>
        <dbReference type="RefSeq" id="XP_013784898.1"/>
    </source>
</evidence>
<name>A0ABM1BMB5_LIMPO</name>
<evidence type="ECO:0000256" key="5">
    <source>
        <dbReference type="ARBA" id="ARBA00022882"/>
    </source>
</evidence>
<dbReference type="Proteomes" id="UP000694941">
    <property type="component" value="Unplaced"/>
</dbReference>
<dbReference type="InterPro" id="IPR013518">
    <property type="entry name" value="K_chnl_inward-rec_Kir_cyto"/>
</dbReference>
<evidence type="ECO:0000259" key="14">
    <source>
        <dbReference type="Pfam" id="PF17655"/>
    </source>
</evidence>
<evidence type="ECO:0000256" key="7">
    <source>
        <dbReference type="ARBA" id="ARBA00022989"/>
    </source>
</evidence>
<dbReference type="Pfam" id="PF01007">
    <property type="entry name" value="IRK"/>
    <property type="match status" value="1"/>
</dbReference>
<keyword evidence="8 11" id="KW-0406">Ion transport</keyword>
<keyword evidence="2 11" id="KW-0813">Transport</keyword>
<evidence type="ECO:0000256" key="4">
    <source>
        <dbReference type="ARBA" id="ARBA00022692"/>
    </source>
</evidence>
<dbReference type="RefSeq" id="XP_013784898.1">
    <property type="nucleotide sequence ID" value="XM_013929444.2"/>
</dbReference>
<dbReference type="PANTHER" id="PTHR11767">
    <property type="entry name" value="INWARD RECTIFIER POTASSIUM CHANNEL"/>
    <property type="match status" value="1"/>
</dbReference>
<feature type="transmembrane region" description="Helical" evidence="12">
    <location>
        <begin position="109"/>
        <end position="130"/>
    </location>
</feature>
<dbReference type="Pfam" id="PF17655">
    <property type="entry name" value="IRK_C"/>
    <property type="match status" value="1"/>
</dbReference>
<feature type="domain" description="Potassium channel inwardly rectifying transmembrane" evidence="13">
    <location>
        <begin position="73"/>
        <end position="212"/>
    </location>
</feature>
<dbReference type="SUPFAM" id="SSF81296">
    <property type="entry name" value="E set domains"/>
    <property type="match status" value="1"/>
</dbReference>
<dbReference type="SUPFAM" id="SSF81324">
    <property type="entry name" value="Voltage-gated potassium channels"/>
    <property type="match status" value="1"/>
</dbReference>
<evidence type="ECO:0000256" key="2">
    <source>
        <dbReference type="ARBA" id="ARBA00022448"/>
    </source>
</evidence>
<sequence length="428" mass="49601">MDRATVWQELIPSQKLSNYDINMGVPSSVSESERPTREKTLAKHLLEEGAFQCNNKYKQNRVLPSRYRKRLILKNGAVNSSVQHVAKRSQRYLQDIFITLVDIQWRWNLLIFAMGFILTWLGFAVVWWLINYAHGDFEHIGENDWEPCVHNIKSFTSAFLFSLETQHTIGYGYRMINEECPEAIFIMCIQSITGVMIQSFIVGMVFAKFSRPKKRQQTLVFSRNAIVSVRDGKMCLMFRVGDLRKSLIIGAHISAQLVRKKITAEGEVIPYFYSWIDIKCDQTNDNLLLIWPTICTHEINEGSPFYTMAAEDMMKDKFEIIVILEGTIESTGQSFQARSSYLPNEILWGHRFEQLVSYSKETGDYVVDYGKFNNTFEVETPLCSAKEYTEYRKVYSQCDASPQFSRTSSSLAKISWSHLEMESDYTHH</sequence>
<keyword evidence="15" id="KW-1185">Reference proteome</keyword>
<evidence type="ECO:0000256" key="3">
    <source>
        <dbReference type="ARBA" id="ARBA00022538"/>
    </source>
</evidence>
<organism evidence="15 16">
    <name type="scientific">Limulus polyphemus</name>
    <name type="common">Atlantic horseshoe crab</name>
    <dbReference type="NCBI Taxonomy" id="6850"/>
    <lineage>
        <taxon>Eukaryota</taxon>
        <taxon>Metazoa</taxon>
        <taxon>Ecdysozoa</taxon>
        <taxon>Arthropoda</taxon>
        <taxon>Chelicerata</taxon>
        <taxon>Merostomata</taxon>
        <taxon>Xiphosura</taxon>
        <taxon>Limulidae</taxon>
        <taxon>Limulus</taxon>
    </lineage>
</organism>
<keyword evidence="7 12" id="KW-1133">Transmembrane helix</keyword>
<protein>
    <submittedName>
        <fullName evidence="16">G protein-activated inward rectifier potassium channel 3-like</fullName>
    </submittedName>
</protein>
<keyword evidence="4 11" id="KW-0812">Transmembrane</keyword>
<dbReference type="InterPro" id="IPR016449">
    <property type="entry name" value="K_chnl_inward-rec_Kir"/>
</dbReference>
<evidence type="ECO:0000256" key="10">
    <source>
        <dbReference type="ARBA" id="ARBA00023303"/>
    </source>
</evidence>
<reference evidence="16" key="1">
    <citation type="submission" date="2025-08" db="UniProtKB">
        <authorList>
            <consortium name="RefSeq"/>
        </authorList>
    </citation>
    <scope>IDENTIFICATION</scope>
    <source>
        <tissue evidence="16">Muscle</tissue>
    </source>
</reference>
<evidence type="ECO:0000256" key="1">
    <source>
        <dbReference type="ARBA" id="ARBA00004141"/>
    </source>
</evidence>
<dbReference type="PIRSF" id="PIRSF005465">
    <property type="entry name" value="GIRK_kir"/>
    <property type="match status" value="1"/>
</dbReference>
<keyword evidence="9 12" id="KW-0472">Membrane</keyword>
<dbReference type="Gene3D" id="1.10.287.70">
    <property type="match status" value="1"/>
</dbReference>
<evidence type="ECO:0000313" key="15">
    <source>
        <dbReference type="Proteomes" id="UP000694941"/>
    </source>
</evidence>
<evidence type="ECO:0000256" key="12">
    <source>
        <dbReference type="SAM" id="Phobius"/>
    </source>
</evidence>
<evidence type="ECO:0000256" key="9">
    <source>
        <dbReference type="ARBA" id="ARBA00023136"/>
    </source>
</evidence>
<dbReference type="PRINTS" id="PR01320">
    <property type="entry name" value="KIRCHANNEL"/>
</dbReference>
<dbReference type="InterPro" id="IPR040445">
    <property type="entry name" value="Kir_TM"/>
</dbReference>
<keyword evidence="3 11" id="KW-0633">Potassium transport</keyword>
<proteinExistence type="inferred from homology"/>
<accession>A0ABM1BMB5</accession>
<feature type="domain" description="Inward rectifier potassium channel C-terminal" evidence="14">
    <location>
        <begin position="219"/>
        <end position="390"/>
    </location>
</feature>